<dbReference type="AlphaFoldDB" id="A0A4Q1BAB5"/>
<dbReference type="PANTHER" id="PTHR43550:SF3">
    <property type="entry name" value="3-KETODIHYDROSPHINGOSINE REDUCTASE"/>
    <property type="match status" value="1"/>
</dbReference>
<evidence type="ECO:0000256" key="10">
    <source>
        <dbReference type="ARBA" id="ARBA00044737"/>
    </source>
</evidence>
<dbReference type="EC" id="1.1.1.102" evidence="9"/>
<comment type="function">
    <text evidence="10">Catalyzes the reduction of 3'-oxosphinganine (3-ketodihydrosphingosine/KDS) to sphinganine (dihydrosphingosine/DHS), the second step of de novo sphingolipid biosynthesis.</text>
</comment>
<organism evidence="12 13">
    <name type="scientific">Tremella mesenterica</name>
    <name type="common">Jelly fungus</name>
    <dbReference type="NCBI Taxonomy" id="5217"/>
    <lineage>
        <taxon>Eukaryota</taxon>
        <taxon>Fungi</taxon>
        <taxon>Dikarya</taxon>
        <taxon>Basidiomycota</taxon>
        <taxon>Agaricomycotina</taxon>
        <taxon>Tremellomycetes</taxon>
        <taxon>Tremellales</taxon>
        <taxon>Tremellaceae</taxon>
        <taxon>Tremella</taxon>
    </lineage>
</organism>
<evidence type="ECO:0000256" key="4">
    <source>
        <dbReference type="ARBA" id="ARBA00022824"/>
    </source>
</evidence>
<dbReference type="GO" id="GO:0005789">
    <property type="term" value="C:endoplasmic reticulum membrane"/>
    <property type="evidence" value="ECO:0007669"/>
    <property type="project" value="TreeGrafter"/>
</dbReference>
<protein>
    <recommendedName>
        <fullName evidence="9">3-dehydrosphinganine reductase</fullName>
        <ecNumber evidence="9">1.1.1.102</ecNumber>
    </recommendedName>
</protein>
<dbReference type="EMBL" id="SDIL01000125">
    <property type="protein sequence ID" value="RXK35709.1"/>
    <property type="molecule type" value="Genomic_DNA"/>
</dbReference>
<dbReference type="InterPro" id="IPR036291">
    <property type="entry name" value="NAD(P)-bd_dom_sf"/>
</dbReference>
<keyword evidence="7" id="KW-0560">Oxidoreductase</keyword>
<name>A0A4Q1BAB5_TREME</name>
<dbReference type="OrthoDB" id="10267115at2759"/>
<proteinExistence type="predicted"/>
<dbReference type="PRINTS" id="PR00081">
    <property type="entry name" value="GDHRDH"/>
</dbReference>
<dbReference type="Proteomes" id="UP000289152">
    <property type="component" value="Unassembled WGS sequence"/>
</dbReference>
<comment type="subcellular location">
    <subcellularLocation>
        <location evidence="1">Endoplasmic reticulum</location>
    </subcellularLocation>
</comment>
<evidence type="ECO:0000256" key="7">
    <source>
        <dbReference type="ARBA" id="ARBA00023002"/>
    </source>
</evidence>
<keyword evidence="8" id="KW-0443">Lipid metabolism</keyword>
<evidence type="ECO:0000256" key="6">
    <source>
        <dbReference type="ARBA" id="ARBA00022919"/>
    </source>
</evidence>
<comment type="caution">
    <text evidence="12">The sequence shown here is derived from an EMBL/GenBank/DDBJ whole genome shotgun (WGS) entry which is preliminary data.</text>
</comment>
<evidence type="ECO:0000256" key="8">
    <source>
        <dbReference type="ARBA" id="ARBA00023098"/>
    </source>
</evidence>
<reference evidence="12 13" key="1">
    <citation type="submission" date="2016-06" db="EMBL/GenBank/DDBJ databases">
        <title>Evolution of pathogenesis and genome organization in the Tremellales.</title>
        <authorList>
            <person name="Cuomo C."/>
            <person name="Litvintseva A."/>
            <person name="Heitman J."/>
            <person name="Chen Y."/>
            <person name="Sun S."/>
            <person name="Springer D."/>
            <person name="Dromer F."/>
            <person name="Young S."/>
            <person name="Zeng Q."/>
            <person name="Chapman S."/>
            <person name="Gujja S."/>
            <person name="Saif S."/>
            <person name="Birren B."/>
        </authorList>
    </citation>
    <scope>NUCLEOTIDE SEQUENCE [LARGE SCALE GENOMIC DNA]</scope>
    <source>
        <strain evidence="12 13">ATCC 28783</strain>
    </source>
</reference>
<dbReference type="Gene3D" id="3.40.50.720">
    <property type="entry name" value="NAD(P)-binding Rossmann-like Domain"/>
    <property type="match status" value="1"/>
</dbReference>
<dbReference type="PANTHER" id="PTHR43550">
    <property type="entry name" value="3-KETODIHYDROSPHINGOSINE REDUCTASE"/>
    <property type="match status" value="1"/>
</dbReference>
<dbReference type="SUPFAM" id="SSF51735">
    <property type="entry name" value="NAD(P)-binding Rossmann-fold domains"/>
    <property type="match status" value="1"/>
</dbReference>
<comment type="pathway">
    <text evidence="2">Lipid metabolism; sphingolipid metabolism.</text>
</comment>
<evidence type="ECO:0000256" key="2">
    <source>
        <dbReference type="ARBA" id="ARBA00004760"/>
    </source>
</evidence>
<evidence type="ECO:0000256" key="9">
    <source>
        <dbReference type="ARBA" id="ARBA00026112"/>
    </source>
</evidence>
<comment type="catalytic activity">
    <reaction evidence="11">
        <text>sphinganine + NADP(+) = 3-oxosphinganine + NADPH + H(+)</text>
        <dbReference type="Rhea" id="RHEA:22640"/>
        <dbReference type="ChEBI" id="CHEBI:15378"/>
        <dbReference type="ChEBI" id="CHEBI:57783"/>
        <dbReference type="ChEBI" id="CHEBI:57817"/>
        <dbReference type="ChEBI" id="CHEBI:58299"/>
        <dbReference type="ChEBI" id="CHEBI:58349"/>
        <dbReference type="EC" id="1.1.1.102"/>
    </reaction>
    <physiologicalReaction direction="right-to-left" evidence="11">
        <dbReference type="Rhea" id="RHEA:22642"/>
    </physiologicalReaction>
</comment>
<gene>
    <name evidence="12" type="ORF">M231_07037</name>
</gene>
<evidence type="ECO:0000256" key="3">
    <source>
        <dbReference type="ARBA" id="ARBA00004991"/>
    </source>
</evidence>
<sequence>MPFWSKSKFQPGGKICYITGGSSGLGKALAGDMLKQGASVTILARDIKKLQEAEEELKPLVLPGQKLQIISADLMSSKTSSEALDQAIEFHGRIPEYIFNCAGFSQPRFLVDSTPEDWQKGLDGTYWVQAWTAFVGSSPLPLLNLLSLSSDSNTHCTVHIRNIPKHTQLSFDRIDPLEILHKTRKHVPGTTSVQDELYAEEILMIDNQAAIKKMISHRVKGKIIFVSSFLGYTSFVGYTSYSPGKYALRGLADALRSEMLLHNVDIHIYMSAGIDSPGFVEENKTKPEITKKIEEGDSPISPEECSRLLIRGLNKNHYQIISHLVTDLMRMTSKGAVPGNNVVVDFFLWLISGPGVPVWRMITDWQIRRARVGVERDLVVKGFYEVGK</sequence>
<evidence type="ECO:0000313" key="12">
    <source>
        <dbReference type="EMBL" id="RXK35709.1"/>
    </source>
</evidence>
<evidence type="ECO:0000256" key="5">
    <source>
        <dbReference type="ARBA" id="ARBA00022857"/>
    </source>
</evidence>
<comment type="pathway">
    <text evidence="3">Sphingolipid metabolism.</text>
</comment>
<dbReference type="InParanoid" id="A0A4Q1BAB5"/>
<keyword evidence="13" id="KW-1185">Reference proteome</keyword>
<evidence type="ECO:0000256" key="1">
    <source>
        <dbReference type="ARBA" id="ARBA00004240"/>
    </source>
</evidence>
<dbReference type="FunCoup" id="A0A4Q1BAB5">
    <property type="interactions" value="93"/>
</dbReference>
<dbReference type="CDD" id="cd08939">
    <property type="entry name" value="KDSR-like_SDR_c"/>
    <property type="match status" value="1"/>
</dbReference>
<keyword evidence="4" id="KW-0256">Endoplasmic reticulum</keyword>
<dbReference type="STRING" id="5217.A0A4Q1BAB5"/>
<dbReference type="VEuPathDB" id="FungiDB:TREMEDRAFT_70510"/>
<accession>A0A4Q1BAB5</accession>
<keyword evidence="5" id="KW-0521">NADP</keyword>
<dbReference type="GO" id="GO:0030148">
    <property type="term" value="P:sphingolipid biosynthetic process"/>
    <property type="evidence" value="ECO:0007669"/>
    <property type="project" value="InterPro"/>
</dbReference>
<keyword evidence="6" id="KW-0746">Sphingolipid metabolism</keyword>
<evidence type="ECO:0000313" key="13">
    <source>
        <dbReference type="Proteomes" id="UP000289152"/>
    </source>
</evidence>
<evidence type="ECO:0000256" key="11">
    <source>
        <dbReference type="ARBA" id="ARBA00048930"/>
    </source>
</evidence>
<dbReference type="GO" id="GO:0047560">
    <property type="term" value="F:3-dehydrosphinganine reductase activity"/>
    <property type="evidence" value="ECO:0007669"/>
    <property type="project" value="UniProtKB-EC"/>
</dbReference>
<dbReference type="InterPro" id="IPR002347">
    <property type="entry name" value="SDR_fam"/>
</dbReference>
<dbReference type="GO" id="GO:0006666">
    <property type="term" value="P:3-keto-sphinganine metabolic process"/>
    <property type="evidence" value="ECO:0007669"/>
    <property type="project" value="InterPro"/>
</dbReference>
<dbReference type="InterPro" id="IPR045022">
    <property type="entry name" value="KDSR-like"/>
</dbReference>
<dbReference type="Pfam" id="PF00106">
    <property type="entry name" value="adh_short"/>
    <property type="match status" value="2"/>
</dbReference>